<organism evidence="1 2">
    <name type="scientific">Marchantia polymorpha</name>
    <name type="common">Common liverwort</name>
    <name type="synonym">Marchantia aquatica</name>
    <dbReference type="NCBI Taxonomy" id="3197"/>
    <lineage>
        <taxon>Eukaryota</taxon>
        <taxon>Viridiplantae</taxon>
        <taxon>Streptophyta</taxon>
        <taxon>Embryophyta</taxon>
        <taxon>Marchantiophyta</taxon>
        <taxon>Marchantiopsida</taxon>
        <taxon>Marchantiidae</taxon>
        <taxon>Marchantiales</taxon>
        <taxon>Marchantiaceae</taxon>
        <taxon>Marchantia</taxon>
    </lineage>
</organism>
<proteinExistence type="predicted"/>
<protein>
    <submittedName>
        <fullName evidence="1">Uncharacterized protein</fullName>
    </submittedName>
</protein>
<dbReference type="AlphaFoldDB" id="A0A2R6WIH3"/>
<dbReference type="EMBL" id="KZ772759">
    <property type="protein sequence ID" value="PTQ33656.1"/>
    <property type="molecule type" value="Genomic_DNA"/>
</dbReference>
<gene>
    <name evidence="1" type="ORF">MARPO_0087s0084</name>
</gene>
<evidence type="ECO:0000313" key="2">
    <source>
        <dbReference type="Proteomes" id="UP000244005"/>
    </source>
</evidence>
<dbReference type="Proteomes" id="UP000244005">
    <property type="component" value="Unassembled WGS sequence"/>
</dbReference>
<accession>A0A2R6WIH3</accession>
<reference evidence="2" key="1">
    <citation type="journal article" date="2017" name="Cell">
        <title>Insights into land plant evolution garnered from the Marchantia polymorpha genome.</title>
        <authorList>
            <person name="Bowman J.L."/>
            <person name="Kohchi T."/>
            <person name="Yamato K.T."/>
            <person name="Jenkins J."/>
            <person name="Shu S."/>
            <person name="Ishizaki K."/>
            <person name="Yamaoka S."/>
            <person name="Nishihama R."/>
            <person name="Nakamura Y."/>
            <person name="Berger F."/>
            <person name="Adam C."/>
            <person name="Aki S.S."/>
            <person name="Althoff F."/>
            <person name="Araki T."/>
            <person name="Arteaga-Vazquez M.A."/>
            <person name="Balasubrmanian S."/>
            <person name="Barry K."/>
            <person name="Bauer D."/>
            <person name="Boehm C.R."/>
            <person name="Briginshaw L."/>
            <person name="Caballero-Perez J."/>
            <person name="Catarino B."/>
            <person name="Chen F."/>
            <person name="Chiyoda S."/>
            <person name="Chovatia M."/>
            <person name="Davies K.M."/>
            <person name="Delmans M."/>
            <person name="Demura T."/>
            <person name="Dierschke T."/>
            <person name="Dolan L."/>
            <person name="Dorantes-Acosta A.E."/>
            <person name="Eklund D.M."/>
            <person name="Florent S.N."/>
            <person name="Flores-Sandoval E."/>
            <person name="Fujiyama A."/>
            <person name="Fukuzawa H."/>
            <person name="Galik B."/>
            <person name="Grimanelli D."/>
            <person name="Grimwood J."/>
            <person name="Grossniklaus U."/>
            <person name="Hamada T."/>
            <person name="Haseloff J."/>
            <person name="Hetherington A.J."/>
            <person name="Higo A."/>
            <person name="Hirakawa Y."/>
            <person name="Hundley H.N."/>
            <person name="Ikeda Y."/>
            <person name="Inoue K."/>
            <person name="Inoue S.I."/>
            <person name="Ishida S."/>
            <person name="Jia Q."/>
            <person name="Kakita M."/>
            <person name="Kanazawa T."/>
            <person name="Kawai Y."/>
            <person name="Kawashima T."/>
            <person name="Kennedy M."/>
            <person name="Kinose K."/>
            <person name="Kinoshita T."/>
            <person name="Kohara Y."/>
            <person name="Koide E."/>
            <person name="Komatsu K."/>
            <person name="Kopischke S."/>
            <person name="Kubo M."/>
            <person name="Kyozuka J."/>
            <person name="Lagercrantz U."/>
            <person name="Lin S.S."/>
            <person name="Lindquist E."/>
            <person name="Lipzen A.M."/>
            <person name="Lu C.W."/>
            <person name="De Luna E."/>
            <person name="Martienssen R.A."/>
            <person name="Minamino N."/>
            <person name="Mizutani M."/>
            <person name="Mizutani M."/>
            <person name="Mochizuki N."/>
            <person name="Monte I."/>
            <person name="Mosher R."/>
            <person name="Nagasaki H."/>
            <person name="Nakagami H."/>
            <person name="Naramoto S."/>
            <person name="Nishitani K."/>
            <person name="Ohtani M."/>
            <person name="Okamoto T."/>
            <person name="Okumura M."/>
            <person name="Phillips J."/>
            <person name="Pollak B."/>
            <person name="Reinders A."/>
            <person name="Rovekamp M."/>
            <person name="Sano R."/>
            <person name="Sawa S."/>
            <person name="Schmid M.W."/>
            <person name="Shirakawa M."/>
            <person name="Solano R."/>
            <person name="Spunde A."/>
            <person name="Suetsugu N."/>
            <person name="Sugano S."/>
            <person name="Sugiyama A."/>
            <person name="Sun R."/>
            <person name="Suzuki Y."/>
            <person name="Takenaka M."/>
            <person name="Takezawa D."/>
            <person name="Tomogane H."/>
            <person name="Tsuzuki M."/>
            <person name="Ueda T."/>
            <person name="Umeda M."/>
            <person name="Ward J.M."/>
            <person name="Watanabe Y."/>
            <person name="Yazaki K."/>
            <person name="Yokoyama R."/>
            <person name="Yoshitake Y."/>
            <person name="Yotsui I."/>
            <person name="Zachgo S."/>
            <person name="Schmutz J."/>
        </authorList>
    </citation>
    <scope>NUCLEOTIDE SEQUENCE [LARGE SCALE GENOMIC DNA]</scope>
    <source>
        <strain evidence="2">Tak-1</strain>
    </source>
</reference>
<sequence>MEFRCGLIEVAICSEVDAGCWETRSRSISLNEVLRKLAEGSLGLDPVDVTGGFINGTILLEDFVPGPVIENPLPTYFQSRCPCEASVSQGQLLR</sequence>
<keyword evidence="2" id="KW-1185">Reference proteome</keyword>
<evidence type="ECO:0000313" key="1">
    <source>
        <dbReference type="EMBL" id="PTQ33656.1"/>
    </source>
</evidence>
<name>A0A2R6WIH3_MARPO</name>